<proteinExistence type="predicted"/>
<evidence type="ECO:0000313" key="2">
    <source>
        <dbReference type="EMBL" id="TFU23643.1"/>
    </source>
</evidence>
<dbReference type="AlphaFoldDB" id="A0A4Y9F5L2"/>
<dbReference type="OrthoDB" id="4876415at2"/>
<dbReference type="EMBL" id="SPQC01000006">
    <property type="protein sequence ID" value="TFU23643.1"/>
    <property type="molecule type" value="Genomic_DNA"/>
</dbReference>
<evidence type="ECO:0000313" key="3">
    <source>
        <dbReference type="Proteomes" id="UP000297951"/>
    </source>
</evidence>
<feature type="transmembrane region" description="Helical" evidence="1">
    <location>
        <begin position="390"/>
        <end position="407"/>
    </location>
</feature>
<keyword evidence="1" id="KW-0472">Membrane</keyword>
<feature type="transmembrane region" description="Helical" evidence="1">
    <location>
        <begin position="252"/>
        <end position="272"/>
    </location>
</feature>
<dbReference type="RefSeq" id="WP_135011462.1">
    <property type="nucleotide sequence ID" value="NZ_JADGLK010000006.1"/>
</dbReference>
<feature type="transmembrane region" description="Helical" evidence="1">
    <location>
        <begin position="81"/>
        <end position="99"/>
    </location>
</feature>
<sequence>MALLAGWLVLCFVLASAFASRPVWLFSAAIIIRILVPFYASNAWMVGLHMAGYLVAATAIMQLVLYRPRVIRVLLNSKTELALFSVLVVLMLVNSVSAYSSIIDTLMNLAIIYLTPFTLYLLLKMEIHRLGLRAIQVISVPFHLTMLYEFWLAMRQEETGEILVYSQIAQNALWFQTSDDLGRSYGTLEGGLELSTLCVFAISMTYWVRNSALRIALIMAYTYTNLLGNGRAAVAIGIVVAIAVIVCARSSATAKIFSIVAGVFGFLFLYSSEAGQSIIEKMNNDGGSNQKRFDALTWVGNNFQHFIMMGYPGDRDLRASGQLSSSLENAYLIAAMGYGLIFSAILIMLQLYIVLRNARSLSGAVMGLAALGVIFVNMTNSGFTTNSNSAYLIWIALGLCTVGSWVSEKGYFQKERVVSRVSA</sequence>
<protein>
    <recommendedName>
        <fullName evidence="4">O-antigen ligase domain-containing protein</fullName>
    </recommendedName>
</protein>
<feature type="transmembrane region" description="Helical" evidence="1">
    <location>
        <begin position="361"/>
        <end position="378"/>
    </location>
</feature>
<evidence type="ECO:0000256" key="1">
    <source>
        <dbReference type="SAM" id="Phobius"/>
    </source>
</evidence>
<evidence type="ECO:0008006" key="4">
    <source>
        <dbReference type="Google" id="ProtNLM"/>
    </source>
</evidence>
<gene>
    <name evidence="2" type="ORF">E4U03_02775</name>
</gene>
<comment type="caution">
    <text evidence="2">The sequence shown here is derived from an EMBL/GenBank/DDBJ whole genome shotgun (WGS) entry which is preliminary data.</text>
</comment>
<feature type="transmembrane region" description="Helical" evidence="1">
    <location>
        <begin position="105"/>
        <end position="123"/>
    </location>
</feature>
<dbReference type="Proteomes" id="UP000297951">
    <property type="component" value="Unassembled WGS sequence"/>
</dbReference>
<keyword evidence="1" id="KW-0812">Transmembrane</keyword>
<reference evidence="2 3" key="1">
    <citation type="submission" date="2019-03" db="EMBL/GenBank/DDBJ databases">
        <title>Diversity of the mouse oral microbiome.</title>
        <authorList>
            <person name="Joseph S."/>
            <person name="Aduse-Opoku J."/>
            <person name="Curtis M."/>
            <person name="Wade W."/>
            <person name="Hashim A."/>
        </authorList>
    </citation>
    <scope>NUCLEOTIDE SEQUENCE [LARGE SCALE GENOMIC DNA]</scope>
    <source>
        <strain evidence="3">irhom_31</strain>
    </source>
</reference>
<feature type="transmembrane region" description="Helical" evidence="1">
    <location>
        <begin position="43"/>
        <end position="65"/>
    </location>
</feature>
<name>A0A4Y9F5L2_9MICC</name>
<keyword evidence="1" id="KW-1133">Transmembrane helix</keyword>
<accession>A0A4Y9F5L2</accession>
<feature type="transmembrane region" description="Helical" evidence="1">
    <location>
        <begin position="130"/>
        <end position="151"/>
    </location>
</feature>
<feature type="transmembrane region" description="Helical" evidence="1">
    <location>
        <begin position="220"/>
        <end position="246"/>
    </location>
</feature>
<feature type="transmembrane region" description="Helical" evidence="1">
    <location>
        <begin position="331"/>
        <end position="354"/>
    </location>
</feature>
<organism evidence="2 3">
    <name type="scientific">Rothia nasimurium</name>
    <dbReference type="NCBI Taxonomy" id="85336"/>
    <lineage>
        <taxon>Bacteria</taxon>
        <taxon>Bacillati</taxon>
        <taxon>Actinomycetota</taxon>
        <taxon>Actinomycetes</taxon>
        <taxon>Micrococcales</taxon>
        <taxon>Micrococcaceae</taxon>
        <taxon>Rothia</taxon>
    </lineage>
</organism>